<dbReference type="NCBIfam" id="NF010637">
    <property type="entry name" value="PRK14034.1"/>
    <property type="match status" value="1"/>
</dbReference>
<dbReference type="Gene3D" id="1.10.230.10">
    <property type="entry name" value="Cytochrome P450-Terp, domain 2"/>
    <property type="match status" value="1"/>
</dbReference>
<protein>
    <recommendedName>
        <fullName evidence="6">Citrate synthase</fullName>
    </recommendedName>
</protein>
<dbReference type="GO" id="GO:0006099">
    <property type="term" value="P:tricarboxylic acid cycle"/>
    <property type="evidence" value="ECO:0007669"/>
    <property type="project" value="UniProtKB-UniPathway"/>
</dbReference>
<accession>A0A078MJU8</accession>
<proteinExistence type="inferred from homology"/>
<evidence type="ECO:0000256" key="7">
    <source>
        <dbReference type="PIRSR" id="PIRSR001369-1"/>
    </source>
</evidence>
<dbReference type="HOGENOM" id="CLU_025068_2_1_9"/>
<comment type="catalytic activity">
    <reaction evidence="5">
        <text>oxaloacetate + acetyl-CoA + H2O = citrate + CoA + H(+)</text>
        <dbReference type="Rhea" id="RHEA:16845"/>
        <dbReference type="ChEBI" id="CHEBI:15377"/>
        <dbReference type="ChEBI" id="CHEBI:15378"/>
        <dbReference type="ChEBI" id="CHEBI:16452"/>
        <dbReference type="ChEBI" id="CHEBI:16947"/>
        <dbReference type="ChEBI" id="CHEBI:57287"/>
        <dbReference type="ChEBI" id="CHEBI:57288"/>
        <dbReference type="EC" id="2.3.3.16"/>
    </reaction>
</comment>
<dbReference type="Gene3D" id="1.10.580.10">
    <property type="entry name" value="Citrate Synthase, domain 1"/>
    <property type="match status" value="1"/>
</dbReference>
<name>A0A078MJU8_9BACL</name>
<dbReference type="UniPathway" id="UPA00223"/>
<dbReference type="Pfam" id="PF00285">
    <property type="entry name" value="Citrate_synt"/>
    <property type="match status" value="1"/>
</dbReference>
<dbReference type="InterPro" id="IPR019810">
    <property type="entry name" value="Citrate_synthase_AS"/>
</dbReference>
<evidence type="ECO:0000256" key="1">
    <source>
        <dbReference type="ARBA" id="ARBA00004751"/>
    </source>
</evidence>
<dbReference type="NCBIfam" id="NF010638">
    <property type="entry name" value="PRK14035.1"/>
    <property type="match status" value="1"/>
</dbReference>
<dbReference type="PATRIC" id="fig|1461583.4.peg.2488"/>
<comment type="pathway">
    <text evidence="1">Carbohydrate metabolism; tricarboxylic acid cycle; isocitrate from oxaloacetate: step 1/2.</text>
</comment>
<dbReference type="GO" id="GO:0005975">
    <property type="term" value="P:carbohydrate metabolic process"/>
    <property type="evidence" value="ECO:0007669"/>
    <property type="project" value="TreeGrafter"/>
</dbReference>
<keyword evidence="3" id="KW-0816">Tricarboxylic acid cycle</keyword>
<dbReference type="PROSITE" id="PS00480">
    <property type="entry name" value="CITRATE_SYNTHASE"/>
    <property type="match status" value="1"/>
</dbReference>
<dbReference type="EMBL" id="LN483078">
    <property type="protein sequence ID" value="CEA05667.1"/>
    <property type="molecule type" value="Genomic_DNA"/>
</dbReference>
<dbReference type="AlphaFoldDB" id="A0A078MJU8"/>
<dbReference type="InterPro" id="IPR016142">
    <property type="entry name" value="Citrate_synth-like_lrg_a-sub"/>
</dbReference>
<evidence type="ECO:0000313" key="9">
    <source>
        <dbReference type="EMBL" id="CEA05667.1"/>
    </source>
</evidence>
<evidence type="ECO:0000256" key="5">
    <source>
        <dbReference type="ARBA" id="ARBA00049288"/>
    </source>
</evidence>
<keyword evidence="4 6" id="KW-0808">Transferase</keyword>
<comment type="similarity">
    <text evidence="2 6 8">Belongs to the citrate synthase family.</text>
</comment>
<dbReference type="InterPro" id="IPR011278">
    <property type="entry name" value="2-MeCitrate/Citrate_synth_II"/>
</dbReference>
<evidence type="ECO:0000256" key="2">
    <source>
        <dbReference type="ARBA" id="ARBA00010566"/>
    </source>
</evidence>
<feature type="active site" evidence="7">
    <location>
        <position position="257"/>
    </location>
</feature>
<evidence type="ECO:0000256" key="4">
    <source>
        <dbReference type="ARBA" id="ARBA00022679"/>
    </source>
</evidence>
<organism evidence="9">
    <name type="scientific">Metalysinibacillus saudimassiliensis</name>
    <dbReference type="NCBI Taxonomy" id="1461583"/>
    <lineage>
        <taxon>Bacteria</taxon>
        <taxon>Bacillati</taxon>
        <taxon>Bacillota</taxon>
        <taxon>Bacilli</taxon>
        <taxon>Bacillales</taxon>
        <taxon>Caryophanaceae</taxon>
        <taxon>Metalysinibacillus</taxon>
    </lineage>
</organism>
<dbReference type="GO" id="GO:0036440">
    <property type="term" value="F:citrate synthase activity"/>
    <property type="evidence" value="ECO:0007669"/>
    <property type="project" value="UniProtKB-EC"/>
</dbReference>
<reference evidence="9" key="1">
    <citation type="submission" date="2014-07" db="EMBL/GenBank/DDBJ databases">
        <authorList>
            <person name="Urmite Genomes Urmite Genomes"/>
        </authorList>
    </citation>
    <scope>NUCLEOTIDE SEQUENCE</scope>
    <source>
        <strain evidence="9">13S34_air</strain>
    </source>
</reference>
<sequence>MTATKGLEGIVAAESKISSIIDDTLTYVGYNIDDLAENASFEEVVYLLWHTRLPKADELAELKQQLADNMSVDKAVIDQFRTFPLDTVHPMAALRTAVSALGVFDAEADDMSTEANYRKAIKLQAKIATVVTAFSRIRKGLEPIEPKPELGYAANFLYMLKGEEPKEIEIEAFDKALVLHADHELNASTFTARVCVATLSDVYSGVTAAIGALKGPLHGGANEQVMKMLSEIGTLDNVEPYIQGKLDNKEKIMGFGHRVYRKGDPRAPHLRKMSEKLTKLTGKPELYEMSVKIHDMIVEQKKLPANVDFFSASVYDSLGIEHDLFTPVFAVSRTAGWVAHILEQYANNRLIRPRAEYVGPGMQKYVPIDER</sequence>
<dbReference type="SUPFAM" id="SSF48256">
    <property type="entry name" value="Citrate synthase"/>
    <property type="match status" value="1"/>
</dbReference>
<dbReference type="NCBIfam" id="TIGR01800">
    <property type="entry name" value="cit_synth_II"/>
    <property type="match status" value="1"/>
</dbReference>
<dbReference type="InterPro" id="IPR016143">
    <property type="entry name" value="Citrate_synth-like_sm_a-sub"/>
</dbReference>
<dbReference type="PIRSF" id="PIRSF001369">
    <property type="entry name" value="Citrate_synth"/>
    <property type="match status" value="1"/>
</dbReference>
<dbReference type="FunFam" id="1.10.230.10:FF:000003">
    <property type="entry name" value="Citrate synthase"/>
    <property type="match status" value="1"/>
</dbReference>
<evidence type="ECO:0000256" key="3">
    <source>
        <dbReference type="ARBA" id="ARBA00022532"/>
    </source>
</evidence>
<evidence type="ECO:0000256" key="8">
    <source>
        <dbReference type="RuleBase" id="RU003406"/>
    </source>
</evidence>
<dbReference type="GO" id="GO:0005829">
    <property type="term" value="C:cytosol"/>
    <property type="evidence" value="ECO:0007669"/>
    <property type="project" value="TreeGrafter"/>
</dbReference>
<dbReference type="InterPro" id="IPR024176">
    <property type="entry name" value="Citrate_synthase_bac-typ"/>
</dbReference>
<dbReference type="CDD" id="cd06110">
    <property type="entry name" value="BSuCS-II_like"/>
    <property type="match status" value="1"/>
</dbReference>
<dbReference type="PANTHER" id="PTHR11739:SF4">
    <property type="entry name" value="CITRATE SYNTHASE, PEROXISOMAL"/>
    <property type="match status" value="1"/>
</dbReference>
<dbReference type="InterPro" id="IPR036969">
    <property type="entry name" value="Citrate_synthase_sf"/>
</dbReference>
<dbReference type="PRINTS" id="PR00143">
    <property type="entry name" value="CITRTSNTHASE"/>
</dbReference>
<evidence type="ECO:0000256" key="6">
    <source>
        <dbReference type="PIRNR" id="PIRNR001369"/>
    </source>
</evidence>
<dbReference type="PANTHER" id="PTHR11739">
    <property type="entry name" value="CITRATE SYNTHASE"/>
    <property type="match status" value="1"/>
</dbReference>
<gene>
    <name evidence="9" type="primary">citZ</name>
    <name evidence="9" type="ORF">BN1050_02595</name>
</gene>
<dbReference type="InterPro" id="IPR002020">
    <property type="entry name" value="Citrate_synthase"/>
</dbReference>
<feature type="active site" evidence="7">
    <location>
        <position position="308"/>
    </location>
</feature>